<organism evidence="2 3">
    <name type="scientific">Pseudopithomyces chartarum</name>
    <dbReference type="NCBI Taxonomy" id="1892770"/>
    <lineage>
        <taxon>Eukaryota</taxon>
        <taxon>Fungi</taxon>
        <taxon>Dikarya</taxon>
        <taxon>Ascomycota</taxon>
        <taxon>Pezizomycotina</taxon>
        <taxon>Dothideomycetes</taxon>
        <taxon>Pleosporomycetidae</taxon>
        <taxon>Pleosporales</taxon>
        <taxon>Massarineae</taxon>
        <taxon>Didymosphaeriaceae</taxon>
        <taxon>Pseudopithomyces</taxon>
    </lineage>
</organism>
<dbReference type="PANTHER" id="PTHR33112:SF9">
    <property type="entry name" value="HETEROKARYON INCOMPATIBILITY DOMAIN-CONTAINING PROTEIN"/>
    <property type="match status" value="1"/>
</dbReference>
<evidence type="ECO:0000313" key="3">
    <source>
        <dbReference type="Proteomes" id="UP001280581"/>
    </source>
</evidence>
<dbReference type="AlphaFoldDB" id="A0AAN6M4K4"/>
<accession>A0AAN6M4K4</accession>
<reference evidence="2 3" key="1">
    <citation type="submission" date="2021-02" db="EMBL/GenBank/DDBJ databases">
        <title>Genome assembly of Pseudopithomyces chartarum.</title>
        <authorList>
            <person name="Jauregui R."/>
            <person name="Singh J."/>
            <person name="Voisey C."/>
        </authorList>
    </citation>
    <scope>NUCLEOTIDE SEQUENCE [LARGE SCALE GENOMIC DNA]</scope>
    <source>
        <strain evidence="2 3">AGR01</strain>
    </source>
</reference>
<dbReference type="Pfam" id="PF06985">
    <property type="entry name" value="HET"/>
    <property type="match status" value="1"/>
</dbReference>
<dbReference type="EMBL" id="WVTA01000002">
    <property type="protein sequence ID" value="KAK3216250.1"/>
    <property type="molecule type" value="Genomic_DNA"/>
</dbReference>
<keyword evidence="3" id="KW-1185">Reference proteome</keyword>
<proteinExistence type="predicted"/>
<evidence type="ECO:0000313" key="2">
    <source>
        <dbReference type="EMBL" id="KAK3216250.1"/>
    </source>
</evidence>
<dbReference type="InterPro" id="IPR010730">
    <property type="entry name" value="HET"/>
</dbReference>
<sequence>MNAGSDDTFDFARKCIEKCLTNANHGACVLPKKSAMSTPKRLVDVGRAAAPIRLIDTQGKALEYTALSHCWGTGSPLKTTKANWKKLSYNIPFESLPPLFQDAILITRQLGLRYIWIDSLCIIQDSARDWETESFRMGNIYENSYVTISATGSSDGGVRCLRDRERPVKLTYTSSTAIDPEIRAARIEDHHPHGLNDKPAELLGPLTTRAWALQEHVLSTRVLHYTNTELLFECRTSFRCECSPSRTSRPTTPALIPKAILAIDKHPNAIWDAWHRVVEQFSRRNLTVQMDKLPAVSGIAGKIQKATSSKYLAGLWESNFAFDLLWSTSTIALPDAHYFSLSSYRAPTFSWASLDTPVTYSSFDDDDRRSAVPSITLVSSSVSVNGLNPLGSLRSVSASVLGPTLHATLLSTQKEGVWEYALHIKGTSVITIQHDCLLTEDFVGTTSHTRKTVRRAQCGNIPQKFKAPVFCLGVVRFDTWMSGLVLGLARHDPGCWNRLGTFAAGTDVFLRASEEEIQIA</sequence>
<evidence type="ECO:0000259" key="1">
    <source>
        <dbReference type="Pfam" id="PF06985"/>
    </source>
</evidence>
<name>A0AAN6M4K4_9PLEO</name>
<dbReference type="Proteomes" id="UP001280581">
    <property type="component" value="Unassembled WGS sequence"/>
</dbReference>
<dbReference type="PANTHER" id="PTHR33112">
    <property type="entry name" value="DOMAIN PROTEIN, PUTATIVE-RELATED"/>
    <property type="match status" value="1"/>
</dbReference>
<protein>
    <recommendedName>
        <fullName evidence="1">Heterokaryon incompatibility domain-containing protein</fullName>
    </recommendedName>
</protein>
<comment type="caution">
    <text evidence="2">The sequence shown here is derived from an EMBL/GenBank/DDBJ whole genome shotgun (WGS) entry which is preliminary data.</text>
</comment>
<feature type="domain" description="Heterokaryon incompatibility" evidence="1">
    <location>
        <begin position="64"/>
        <end position="215"/>
    </location>
</feature>
<gene>
    <name evidence="2" type="ORF">GRF29_8g2773435</name>
</gene>